<evidence type="ECO:0000313" key="3">
    <source>
        <dbReference type="Proteomes" id="UP000032304"/>
    </source>
</evidence>
<evidence type="ECO:0000256" key="1">
    <source>
        <dbReference type="SAM" id="MobiDB-lite"/>
    </source>
</evidence>
<dbReference type="eggNOG" id="ENOG502S5G0">
    <property type="taxonomic scope" value="Eukaryota"/>
</dbReference>
<sequence>MNHRKVHSQGNIPFSWEDKPGVSKPSKVTHYGCPIDGGLYGDGGLLTDIAVRNNNEVPPPPPCSIRLPPPRRSTSLKGLRWWLDDPFLAAYKECTKSGEIKTGGSILPVRKKKIGFSCKNACDVRDDNLARLSNLPTLPKRKELVLERNWFNH</sequence>
<reference evidence="2 3" key="1">
    <citation type="journal article" date="2012" name="Nature">
        <title>Repeated polyploidization of Gossypium genomes and the evolution of spinnable cotton fibres.</title>
        <authorList>
            <person name="Paterson A.H."/>
            <person name="Wendel J.F."/>
            <person name="Gundlach H."/>
            <person name="Guo H."/>
            <person name="Jenkins J."/>
            <person name="Jin D."/>
            <person name="Llewellyn D."/>
            <person name="Showmaker K.C."/>
            <person name="Shu S."/>
            <person name="Udall J."/>
            <person name="Yoo M.J."/>
            <person name="Byers R."/>
            <person name="Chen W."/>
            <person name="Doron-Faigenboim A."/>
            <person name="Duke M.V."/>
            <person name="Gong L."/>
            <person name="Grimwood J."/>
            <person name="Grover C."/>
            <person name="Grupp K."/>
            <person name="Hu G."/>
            <person name="Lee T.H."/>
            <person name="Li J."/>
            <person name="Lin L."/>
            <person name="Liu T."/>
            <person name="Marler B.S."/>
            <person name="Page J.T."/>
            <person name="Roberts A.W."/>
            <person name="Romanel E."/>
            <person name="Sanders W.S."/>
            <person name="Szadkowski E."/>
            <person name="Tan X."/>
            <person name="Tang H."/>
            <person name="Xu C."/>
            <person name="Wang J."/>
            <person name="Wang Z."/>
            <person name="Zhang D."/>
            <person name="Zhang L."/>
            <person name="Ashrafi H."/>
            <person name="Bedon F."/>
            <person name="Bowers J.E."/>
            <person name="Brubaker C.L."/>
            <person name="Chee P.W."/>
            <person name="Das S."/>
            <person name="Gingle A.R."/>
            <person name="Haigler C.H."/>
            <person name="Harker D."/>
            <person name="Hoffmann L.V."/>
            <person name="Hovav R."/>
            <person name="Jones D.C."/>
            <person name="Lemke C."/>
            <person name="Mansoor S."/>
            <person name="ur Rahman M."/>
            <person name="Rainville L.N."/>
            <person name="Rambani A."/>
            <person name="Reddy U.K."/>
            <person name="Rong J.K."/>
            <person name="Saranga Y."/>
            <person name="Scheffler B.E."/>
            <person name="Scheffler J.A."/>
            <person name="Stelly D.M."/>
            <person name="Triplett B.A."/>
            <person name="Van Deynze A."/>
            <person name="Vaslin M.F."/>
            <person name="Waghmare V.N."/>
            <person name="Walford S.A."/>
            <person name="Wright R.J."/>
            <person name="Zaki E.A."/>
            <person name="Zhang T."/>
            <person name="Dennis E.S."/>
            <person name="Mayer K.F."/>
            <person name="Peterson D.G."/>
            <person name="Rokhsar D.S."/>
            <person name="Wang X."/>
            <person name="Schmutz J."/>
        </authorList>
    </citation>
    <scope>NUCLEOTIDE SEQUENCE [LARGE SCALE GENOMIC DNA]</scope>
</reference>
<dbReference type="PANTHER" id="PTHR33696">
    <property type="entry name" value="T22J18.15-RELATED"/>
    <property type="match status" value="1"/>
</dbReference>
<dbReference type="Proteomes" id="UP000032304">
    <property type="component" value="Chromosome 3"/>
</dbReference>
<organism evidence="2 3">
    <name type="scientific">Gossypium raimondii</name>
    <name type="common">Peruvian cotton</name>
    <name type="synonym">Gossypium klotzschianum subsp. raimondii</name>
    <dbReference type="NCBI Taxonomy" id="29730"/>
    <lineage>
        <taxon>Eukaryota</taxon>
        <taxon>Viridiplantae</taxon>
        <taxon>Streptophyta</taxon>
        <taxon>Embryophyta</taxon>
        <taxon>Tracheophyta</taxon>
        <taxon>Spermatophyta</taxon>
        <taxon>Magnoliopsida</taxon>
        <taxon>eudicotyledons</taxon>
        <taxon>Gunneridae</taxon>
        <taxon>Pentapetalae</taxon>
        <taxon>rosids</taxon>
        <taxon>malvids</taxon>
        <taxon>Malvales</taxon>
        <taxon>Malvaceae</taxon>
        <taxon>Malvoideae</taxon>
        <taxon>Gossypium</taxon>
    </lineage>
</organism>
<dbReference type="EMBL" id="CM001742">
    <property type="protein sequence ID" value="KJB17314.1"/>
    <property type="molecule type" value="Genomic_DNA"/>
</dbReference>
<evidence type="ECO:0000313" key="2">
    <source>
        <dbReference type="EMBL" id="KJB17314.1"/>
    </source>
</evidence>
<dbReference type="PANTHER" id="PTHR33696:SF20">
    <property type="entry name" value="DUF688 FAMILY PROTEIN"/>
    <property type="match status" value="1"/>
</dbReference>
<feature type="region of interest" description="Disordered" evidence="1">
    <location>
        <begin position="1"/>
        <end position="23"/>
    </location>
</feature>
<name>A0A0D2QD27_GOSRA</name>
<dbReference type="OMA" id="PSKVTHY"/>
<dbReference type="Gramene" id="KJB17314">
    <property type="protein sequence ID" value="KJB17314"/>
    <property type="gene ID" value="B456_003G032200"/>
</dbReference>
<protein>
    <submittedName>
        <fullName evidence="2">Uncharacterized protein</fullName>
    </submittedName>
</protein>
<dbReference type="AlphaFoldDB" id="A0A0D2QD27"/>
<keyword evidence="3" id="KW-1185">Reference proteome</keyword>
<proteinExistence type="predicted"/>
<gene>
    <name evidence="2" type="ORF">B456_003G032200</name>
</gene>
<accession>A0A0D2QD27</accession>